<reference evidence="8 9" key="1">
    <citation type="submission" date="2017-06" db="EMBL/GenBank/DDBJ databases">
        <authorList>
            <person name="Kim H.J."/>
            <person name="Triplett B.A."/>
        </authorList>
    </citation>
    <scope>NUCLEOTIDE SEQUENCE [LARGE SCALE GENOMIC DNA]</scope>
    <source>
        <strain evidence="8 9">DSM 8800</strain>
    </source>
</reference>
<feature type="domain" description="Siroheme synthase central" evidence="7">
    <location>
        <begin position="136"/>
        <end position="160"/>
    </location>
</feature>
<protein>
    <recommendedName>
        <fullName evidence="2">precorrin-2 dehydrogenase</fullName>
        <ecNumber evidence="2">1.3.1.76</ecNumber>
    </recommendedName>
</protein>
<dbReference type="AlphaFoldDB" id="A0A238UTJ4"/>
<dbReference type="InterPro" id="IPR028161">
    <property type="entry name" value="Met8-like"/>
</dbReference>
<evidence type="ECO:0000259" key="7">
    <source>
        <dbReference type="Pfam" id="PF14824"/>
    </source>
</evidence>
<dbReference type="NCBIfam" id="TIGR01470">
    <property type="entry name" value="cysG_Nterm"/>
    <property type="match status" value="1"/>
</dbReference>
<accession>A0A238UTJ4</accession>
<organism evidence="8 9">
    <name type="scientific">Halorubrum vacuolatum</name>
    <name type="common">Natronobacterium vacuolatum</name>
    <dbReference type="NCBI Taxonomy" id="63740"/>
    <lineage>
        <taxon>Archaea</taxon>
        <taxon>Methanobacteriati</taxon>
        <taxon>Methanobacteriota</taxon>
        <taxon>Stenosarchaea group</taxon>
        <taxon>Halobacteria</taxon>
        <taxon>Halobacteriales</taxon>
        <taxon>Haloferacaceae</taxon>
        <taxon>Halorubrum</taxon>
    </lineage>
</organism>
<dbReference type="RefSeq" id="WP_089383321.1">
    <property type="nucleotide sequence ID" value="NZ_FZNQ01000001.1"/>
</dbReference>
<dbReference type="InterPro" id="IPR006367">
    <property type="entry name" value="Sirohaem_synthase_N"/>
</dbReference>
<dbReference type="EMBL" id="FZNQ01000001">
    <property type="protein sequence ID" value="SNR25368.1"/>
    <property type="molecule type" value="Genomic_DNA"/>
</dbReference>
<sequence>MIPLYHDFVDETVLIFGGGSVGARKARRFAAEARVVVVSPTFDESLIELSREGSAGNSDADIADSLTLVRAAPEAGAIDGWIDRVSPALVVAATDDPTINDAIEAVTEREGVLINRTDVSGGRRPGSVVVPGTVEDGPISVAISTGGTSPALTRVLRERIGTEIDGAGEMAALSGSIRTELQERSIDPDERRAAVRAVVRSDRVWKALQEGRSKGRKEAEKVIEEVLHG</sequence>
<keyword evidence="9" id="KW-1185">Reference proteome</keyword>
<dbReference type="EC" id="1.3.1.76" evidence="2"/>
<dbReference type="Gene3D" id="3.40.50.720">
    <property type="entry name" value="NAD(P)-binding Rossmann-like Domain"/>
    <property type="match status" value="1"/>
</dbReference>
<evidence type="ECO:0000256" key="5">
    <source>
        <dbReference type="ARBA" id="ARBA00023244"/>
    </source>
</evidence>
<dbReference type="SUPFAM" id="SSF75615">
    <property type="entry name" value="Siroheme synthase middle domains-like"/>
    <property type="match status" value="1"/>
</dbReference>
<dbReference type="PANTHER" id="PTHR35330:SF1">
    <property type="entry name" value="SIROHEME BIOSYNTHESIS PROTEIN MET8"/>
    <property type="match status" value="1"/>
</dbReference>
<dbReference type="InterPro" id="IPR036291">
    <property type="entry name" value="NAD(P)-bd_dom_sf"/>
</dbReference>
<dbReference type="UniPathway" id="UPA00262">
    <property type="reaction ID" value="UER00222"/>
</dbReference>
<dbReference type="GO" id="GO:0004325">
    <property type="term" value="F:ferrochelatase activity"/>
    <property type="evidence" value="ECO:0007669"/>
    <property type="project" value="InterPro"/>
</dbReference>
<dbReference type="GO" id="GO:0019354">
    <property type="term" value="P:siroheme biosynthetic process"/>
    <property type="evidence" value="ECO:0007669"/>
    <property type="project" value="UniProtKB-UniPathway"/>
</dbReference>
<dbReference type="Pfam" id="PF14824">
    <property type="entry name" value="Sirohm_synth_M"/>
    <property type="match status" value="1"/>
</dbReference>
<evidence type="ECO:0000256" key="1">
    <source>
        <dbReference type="ARBA" id="ARBA00005010"/>
    </source>
</evidence>
<evidence type="ECO:0000256" key="4">
    <source>
        <dbReference type="ARBA" id="ARBA00023027"/>
    </source>
</evidence>
<evidence type="ECO:0000313" key="8">
    <source>
        <dbReference type="EMBL" id="SNR25368.1"/>
    </source>
</evidence>
<evidence type="ECO:0000313" key="9">
    <source>
        <dbReference type="Proteomes" id="UP000198397"/>
    </source>
</evidence>
<dbReference type="PANTHER" id="PTHR35330">
    <property type="entry name" value="SIROHEME BIOSYNTHESIS PROTEIN MET8"/>
    <property type="match status" value="1"/>
</dbReference>
<evidence type="ECO:0000256" key="3">
    <source>
        <dbReference type="ARBA" id="ARBA00023002"/>
    </source>
</evidence>
<keyword evidence="3" id="KW-0560">Oxidoreductase</keyword>
<dbReference type="Pfam" id="PF13241">
    <property type="entry name" value="NAD_binding_7"/>
    <property type="match status" value="1"/>
</dbReference>
<gene>
    <name evidence="8" type="ORF">SAMN06264855_101357</name>
</gene>
<dbReference type="Proteomes" id="UP000198397">
    <property type="component" value="Unassembled WGS sequence"/>
</dbReference>
<comment type="catalytic activity">
    <reaction evidence="6">
        <text>precorrin-2 + NAD(+) = sirohydrochlorin + NADH + 2 H(+)</text>
        <dbReference type="Rhea" id="RHEA:15613"/>
        <dbReference type="ChEBI" id="CHEBI:15378"/>
        <dbReference type="ChEBI" id="CHEBI:57540"/>
        <dbReference type="ChEBI" id="CHEBI:57945"/>
        <dbReference type="ChEBI" id="CHEBI:58351"/>
        <dbReference type="ChEBI" id="CHEBI:58827"/>
        <dbReference type="EC" id="1.3.1.76"/>
    </reaction>
</comment>
<dbReference type="InterPro" id="IPR028281">
    <property type="entry name" value="Sirohaem_synthase_central"/>
</dbReference>
<name>A0A238UTJ4_HALVU</name>
<evidence type="ECO:0000256" key="6">
    <source>
        <dbReference type="ARBA" id="ARBA00047561"/>
    </source>
</evidence>
<keyword evidence="4" id="KW-0520">NAD</keyword>
<dbReference type="Gene3D" id="3.30.160.110">
    <property type="entry name" value="Siroheme synthase, domain 2"/>
    <property type="match status" value="1"/>
</dbReference>
<comment type="pathway">
    <text evidence="1">Porphyrin-containing compound metabolism; siroheme biosynthesis; sirohydrochlorin from precorrin-2: step 1/1.</text>
</comment>
<evidence type="ECO:0000256" key="2">
    <source>
        <dbReference type="ARBA" id="ARBA00012400"/>
    </source>
</evidence>
<dbReference type="SUPFAM" id="SSF51735">
    <property type="entry name" value="NAD(P)-binding Rossmann-fold domains"/>
    <property type="match status" value="1"/>
</dbReference>
<dbReference type="OrthoDB" id="10510at2157"/>
<keyword evidence="5" id="KW-0627">Porphyrin biosynthesis</keyword>
<dbReference type="GO" id="GO:0043115">
    <property type="term" value="F:precorrin-2 dehydrogenase activity"/>
    <property type="evidence" value="ECO:0007669"/>
    <property type="project" value="UniProtKB-EC"/>
</dbReference>
<proteinExistence type="predicted"/>